<reference evidence="1 2" key="1">
    <citation type="submission" date="2013-11" db="EMBL/GenBank/DDBJ databases">
        <title>The Damaraland mole rat (Fukomys damarensis) genome and evolution of African mole rats.</title>
        <authorList>
            <person name="Gladyshev V.N."/>
            <person name="Fang X."/>
        </authorList>
    </citation>
    <scope>NUCLEOTIDE SEQUENCE [LARGE SCALE GENOMIC DNA]</scope>
    <source>
        <tissue evidence="1">Liver</tissue>
    </source>
</reference>
<proteinExistence type="predicted"/>
<dbReference type="InterPro" id="IPR027897">
    <property type="entry name" value="DUF4559"/>
</dbReference>
<organism evidence="1 2">
    <name type="scientific">Fukomys damarensis</name>
    <name type="common">Damaraland mole rat</name>
    <name type="synonym">Cryptomys damarensis</name>
    <dbReference type="NCBI Taxonomy" id="885580"/>
    <lineage>
        <taxon>Eukaryota</taxon>
        <taxon>Metazoa</taxon>
        <taxon>Chordata</taxon>
        <taxon>Craniata</taxon>
        <taxon>Vertebrata</taxon>
        <taxon>Euteleostomi</taxon>
        <taxon>Mammalia</taxon>
        <taxon>Eutheria</taxon>
        <taxon>Euarchontoglires</taxon>
        <taxon>Glires</taxon>
        <taxon>Rodentia</taxon>
        <taxon>Hystricomorpha</taxon>
        <taxon>Bathyergidae</taxon>
        <taxon>Fukomys</taxon>
    </lineage>
</organism>
<dbReference type="Pfam" id="PF15112">
    <property type="entry name" value="DUF4559"/>
    <property type="match status" value="1"/>
</dbReference>
<dbReference type="AlphaFoldDB" id="A0A091DB33"/>
<evidence type="ECO:0000313" key="2">
    <source>
        <dbReference type="Proteomes" id="UP000028990"/>
    </source>
</evidence>
<accession>A0A091DB33</accession>
<dbReference type="STRING" id="885580.ENSFDAP00000020640"/>
<dbReference type="Proteomes" id="UP000028990">
    <property type="component" value="Unassembled WGS sequence"/>
</dbReference>
<dbReference type="PANTHER" id="PTHR35083">
    <property type="entry name" value="RGD1565685 PROTEIN"/>
    <property type="match status" value="1"/>
</dbReference>
<name>A0A091DB33_FUKDA</name>
<dbReference type="EMBL" id="KN122777">
    <property type="protein sequence ID" value="KFO28257.1"/>
    <property type="molecule type" value="Genomic_DNA"/>
</dbReference>
<evidence type="ECO:0000313" key="1">
    <source>
        <dbReference type="EMBL" id="KFO28257.1"/>
    </source>
</evidence>
<sequence>MPEEDWPDGCENEAGSYLSVSQVNEIEMELMKEKVQEMHLQADAHEVPPKEISDRLEMLKEFLRNNEDLRNGLTEDIQKLENLFLLHQKPDSEEPGRQTPERKA</sequence>
<dbReference type="eggNOG" id="ENOG502QR6P">
    <property type="taxonomic scope" value="Eukaryota"/>
</dbReference>
<protein>
    <submittedName>
        <fullName evidence="1">Uncharacterized protein</fullName>
    </submittedName>
</protein>
<gene>
    <name evidence="1" type="ORF">H920_10368</name>
</gene>
<keyword evidence="2" id="KW-1185">Reference proteome</keyword>
<dbReference type="PANTHER" id="PTHR35083:SF1">
    <property type="entry name" value="RGD1565685 PROTEIN"/>
    <property type="match status" value="1"/>
</dbReference>